<feature type="domain" description="Adenosine deaminase" evidence="5">
    <location>
        <begin position="333"/>
        <end position="640"/>
    </location>
</feature>
<dbReference type="EMBL" id="MU865918">
    <property type="protein sequence ID" value="KAK4453941.1"/>
    <property type="molecule type" value="Genomic_DNA"/>
</dbReference>
<dbReference type="PANTHER" id="PTHR11409">
    <property type="entry name" value="ADENOSINE DEAMINASE"/>
    <property type="match status" value="1"/>
</dbReference>
<evidence type="ECO:0000256" key="3">
    <source>
        <dbReference type="ARBA" id="ARBA00022801"/>
    </source>
</evidence>
<proteinExistence type="predicted"/>
<dbReference type="GO" id="GO:0046872">
    <property type="term" value="F:metal ion binding"/>
    <property type="evidence" value="ECO:0007669"/>
    <property type="project" value="UniProtKB-KW"/>
</dbReference>
<dbReference type="InterPro" id="IPR006330">
    <property type="entry name" value="Ado/ade_deaminase"/>
</dbReference>
<dbReference type="AlphaFoldDB" id="A0AAV9GZN1"/>
<accession>A0AAV9GZN1</accession>
<sequence length="669" mass="76642">MGINCSSASPADDDDESTANYAAQAAQVPQQNSAAPVFLNPHPRTARVPMADLRRRRSARENDQYDLVDPLNDIAGKRLRGDPDKPRLRSKSKSPRLLPNGDYEDVAAYKAAREQVLKFESALSYDYNCRIAASPTERLANVILLKVRERDIKDVYEAAPPRRGYGGQLHPRFFGDHFLSNVDLIEKSHLYRIVCRMPKGAHLHIHFNANLLPNVLIDIAKDMDRMFITSDIPLVPGGDSDAFDRCKIQFSILSKEAVEAQGGEKSVFRHDYEPRKPMPFKKFLAEFGDQFRAAHPAESNGNSPVDSRPRIEDIDVDKWLGYKLVFHEEEAHNFLQTSHGAWDKFNGRTQMMKGLFNYETAYIKYTILCLQEFADDNIQYAEIRPNFMSTNQVWRDDGSDRIDNHGIVNLIITAYDDFQRKHKHRILKGLKIIYCTPRSFDPDKVKAALAECLEFKLKYREWIAGFDLVGEESKGRPLKDFTEQFLDFKKDCKRSNVDIPFLFHCGETLDTGSDTDGNLVDALLLNSKRIGHGFALPRHPYILEQMKKRNICVEVCPISNEILGLTPRVNGHAVYNLLARNVHCTISTDNGTLFRSRLSHDFYQILAGKQDMTLHGLRQLAEWSLEHSCLEDDRKAEVRREWEAMWDDFCRWIVAEYGSLVEETNPLKL</sequence>
<dbReference type="GO" id="GO:0004000">
    <property type="term" value="F:adenosine deaminase activity"/>
    <property type="evidence" value="ECO:0007669"/>
    <property type="project" value="TreeGrafter"/>
</dbReference>
<comment type="cofactor">
    <cofactor evidence="1">
        <name>Zn(2+)</name>
        <dbReference type="ChEBI" id="CHEBI:29105"/>
    </cofactor>
</comment>
<name>A0AAV9GZN1_9PEZI</name>
<feature type="compositionally biased region" description="Basic and acidic residues" evidence="4">
    <location>
        <begin position="75"/>
        <end position="87"/>
    </location>
</feature>
<dbReference type="PANTHER" id="PTHR11409:SF37">
    <property type="entry name" value="ADENOSINE DEAMINASE DOMAIN-CONTAINING PROTEIN"/>
    <property type="match status" value="1"/>
</dbReference>
<feature type="region of interest" description="Disordered" evidence="4">
    <location>
        <begin position="57"/>
        <end position="99"/>
    </location>
</feature>
<evidence type="ECO:0000256" key="1">
    <source>
        <dbReference type="ARBA" id="ARBA00001947"/>
    </source>
</evidence>
<dbReference type="InterPro" id="IPR001365">
    <property type="entry name" value="A_deaminase_dom"/>
</dbReference>
<evidence type="ECO:0000256" key="4">
    <source>
        <dbReference type="SAM" id="MobiDB-lite"/>
    </source>
</evidence>
<dbReference type="Proteomes" id="UP001321760">
    <property type="component" value="Unassembled WGS sequence"/>
</dbReference>
<comment type="caution">
    <text evidence="6">The sequence shown here is derived from an EMBL/GenBank/DDBJ whole genome shotgun (WGS) entry which is preliminary data.</text>
</comment>
<keyword evidence="2" id="KW-0479">Metal-binding</keyword>
<evidence type="ECO:0000259" key="5">
    <source>
        <dbReference type="Pfam" id="PF00962"/>
    </source>
</evidence>
<dbReference type="SUPFAM" id="SSF51556">
    <property type="entry name" value="Metallo-dependent hydrolases"/>
    <property type="match status" value="1"/>
</dbReference>
<dbReference type="InterPro" id="IPR032466">
    <property type="entry name" value="Metal_Hydrolase"/>
</dbReference>
<keyword evidence="7" id="KW-1185">Reference proteome</keyword>
<keyword evidence="3" id="KW-0378">Hydrolase</keyword>
<dbReference type="GO" id="GO:0046103">
    <property type="term" value="P:inosine biosynthetic process"/>
    <property type="evidence" value="ECO:0007669"/>
    <property type="project" value="TreeGrafter"/>
</dbReference>
<organism evidence="6 7">
    <name type="scientific">Podospora aff. communis PSN243</name>
    <dbReference type="NCBI Taxonomy" id="3040156"/>
    <lineage>
        <taxon>Eukaryota</taxon>
        <taxon>Fungi</taxon>
        <taxon>Dikarya</taxon>
        <taxon>Ascomycota</taxon>
        <taxon>Pezizomycotina</taxon>
        <taxon>Sordariomycetes</taxon>
        <taxon>Sordariomycetidae</taxon>
        <taxon>Sordariales</taxon>
        <taxon>Podosporaceae</taxon>
        <taxon>Podospora</taxon>
    </lineage>
</organism>
<feature type="region of interest" description="Disordered" evidence="4">
    <location>
        <begin position="1"/>
        <end position="42"/>
    </location>
</feature>
<dbReference type="Pfam" id="PF00962">
    <property type="entry name" value="A_deaminase"/>
    <property type="match status" value="1"/>
</dbReference>
<evidence type="ECO:0000313" key="6">
    <source>
        <dbReference type="EMBL" id="KAK4453941.1"/>
    </source>
</evidence>
<protein>
    <recommendedName>
        <fullName evidence="5">Adenosine deaminase domain-containing protein</fullName>
    </recommendedName>
</protein>
<feature type="compositionally biased region" description="Low complexity" evidence="4">
    <location>
        <begin position="1"/>
        <end position="10"/>
    </location>
</feature>
<evidence type="ECO:0000313" key="7">
    <source>
        <dbReference type="Proteomes" id="UP001321760"/>
    </source>
</evidence>
<evidence type="ECO:0000256" key="2">
    <source>
        <dbReference type="ARBA" id="ARBA00022723"/>
    </source>
</evidence>
<reference evidence="6" key="1">
    <citation type="journal article" date="2023" name="Mol. Phylogenet. Evol.">
        <title>Genome-scale phylogeny and comparative genomics of the fungal order Sordariales.</title>
        <authorList>
            <person name="Hensen N."/>
            <person name="Bonometti L."/>
            <person name="Westerberg I."/>
            <person name="Brannstrom I.O."/>
            <person name="Guillou S."/>
            <person name="Cros-Aarteil S."/>
            <person name="Calhoun S."/>
            <person name="Haridas S."/>
            <person name="Kuo A."/>
            <person name="Mondo S."/>
            <person name="Pangilinan J."/>
            <person name="Riley R."/>
            <person name="LaButti K."/>
            <person name="Andreopoulos B."/>
            <person name="Lipzen A."/>
            <person name="Chen C."/>
            <person name="Yan M."/>
            <person name="Daum C."/>
            <person name="Ng V."/>
            <person name="Clum A."/>
            <person name="Steindorff A."/>
            <person name="Ohm R.A."/>
            <person name="Martin F."/>
            <person name="Silar P."/>
            <person name="Natvig D.O."/>
            <person name="Lalanne C."/>
            <person name="Gautier V."/>
            <person name="Ament-Velasquez S.L."/>
            <person name="Kruys A."/>
            <person name="Hutchinson M.I."/>
            <person name="Powell A.J."/>
            <person name="Barry K."/>
            <person name="Miller A.N."/>
            <person name="Grigoriev I.V."/>
            <person name="Debuchy R."/>
            <person name="Gladieux P."/>
            <person name="Hiltunen Thoren M."/>
            <person name="Johannesson H."/>
        </authorList>
    </citation>
    <scope>NUCLEOTIDE SEQUENCE</scope>
    <source>
        <strain evidence="6">PSN243</strain>
    </source>
</reference>
<dbReference type="GO" id="GO:0006154">
    <property type="term" value="P:adenosine catabolic process"/>
    <property type="evidence" value="ECO:0007669"/>
    <property type="project" value="TreeGrafter"/>
</dbReference>
<reference evidence="6" key="2">
    <citation type="submission" date="2023-05" db="EMBL/GenBank/DDBJ databases">
        <authorList>
            <consortium name="Lawrence Berkeley National Laboratory"/>
            <person name="Steindorff A."/>
            <person name="Hensen N."/>
            <person name="Bonometti L."/>
            <person name="Westerberg I."/>
            <person name="Brannstrom I.O."/>
            <person name="Guillou S."/>
            <person name="Cros-Aarteil S."/>
            <person name="Calhoun S."/>
            <person name="Haridas S."/>
            <person name="Kuo A."/>
            <person name="Mondo S."/>
            <person name="Pangilinan J."/>
            <person name="Riley R."/>
            <person name="Labutti K."/>
            <person name="Andreopoulos B."/>
            <person name="Lipzen A."/>
            <person name="Chen C."/>
            <person name="Yanf M."/>
            <person name="Daum C."/>
            <person name="Ng V."/>
            <person name="Clum A."/>
            <person name="Ohm R."/>
            <person name="Martin F."/>
            <person name="Silar P."/>
            <person name="Natvig D."/>
            <person name="Lalanne C."/>
            <person name="Gautier V."/>
            <person name="Ament-Velasquez S.L."/>
            <person name="Kruys A."/>
            <person name="Hutchinson M.I."/>
            <person name="Powell A.J."/>
            <person name="Barry K."/>
            <person name="Miller A.N."/>
            <person name="Grigoriev I.V."/>
            <person name="Debuchy R."/>
            <person name="Gladieux P."/>
            <person name="Thoren M.H."/>
            <person name="Johannesson H."/>
        </authorList>
    </citation>
    <scope>NUCLEOTIDE SEQUENCE</scope>
    <source>
        <strain evidence="6">PSN243</strain>
    </source>
</reference>
<dbReference type="Gene3D" id="3.20.20.140">
    <property type="entry name" value="Metal-dependent hydrolases"/>
    <property type="match status" value="1"/>
</dbReference>
<gene>
    <name evidence="6" type="ORF">QBC34DRAFT_393816</name>
</gene>